<organism evidence="3 4">
    <name type="scientific">Nonomuraea soli</name>
    <dbReference type="NCBI Taxonomy" id="1032476"/>
    <lineage>
        <taxon>Bacteria</taxon>
        <taxon>Bacillati</taxon>
        <taxon>Actinomycetota</taxon>
        <taxon>Actinomycetes</taxon>
        <taxon>Streptosporangiales</taxon>
        <taxon>Streptosporangiaceae</taxon>
        <taxon>Nonomuraea</taxon>
    </lineage>
</organism>
<dbReference type="RefSeq" id="WP_181610961.1">
    <property type="nucleotide sequence ID" value="NZ_BAABAM010000002.1"/>
</dbReference>
<evidence type="ECO:0000313" key="4">
    <source>
        <dbReference type="Proteomes" id="UP000530928"/>
    </source>
</evidence>
<feature type="transmembrane region" description="Helical" evidence="2">
    <location>
        <begin position="117"/>
        <end position="137"/>
    </location>
</feature>
<evidence type="ECO:0000256" key="1">
    <source>
        <dbReference type="SAM" id="Coils"/>
    </source>
</evidence>
<accession>A0A7W0CJK1</accession>
<keyword evidence="4" id="KW-1185">Reference proteome</keyword>
<keyword evidence="2" id="KW-1133">Transmembrane helix</keyword>
<feature type="transmembrane region" description="Helical" evidence="2">
    <location>
        <begin position="92"/>
        <end position="111"/>
    </location>
</feature>
<feature type="transmembrane region" description="Helical" evidence="2">
    <location>
        <begin position="5"/>
        <end position="23"/>
    </location>
</feature>
<keyword evidence="2" id="KW-0812">Transmembrane</keyword>
<comment type="caution">
    <text evidence="3">The sequence shown here is derived from an EMBL/GenBank/DDBJ whole genome shotgun (WGS) entry which is preliminary data.</text>
</comment>
<evidence type="ECO:0000256" key="2">
    <source>
        <dbReference type="SAM" id="Phobius"/>
    </source>
</evidence>
<feature type="transmembrane region" description="Helical" evidence="2">
    <location>
        <begin position="29"/>
        <end position="49"/>
    </location>
</feature>
<keyword evidence="1" id="KW-0175">Coiled coil</keyword>
<dbReference type="Proteomes" id="UP000530928">
    <property type="component" value="Unassembled WGS sequence"/>
</dbReference>
<name>A0A7W0CJK1_9ACTN</name>
<proteinExistence type="predicted"/>
<keyword evidence="2" id="KW-0472">Membrane</keyword>
<dbReference type="EMBL" id="JACDUR010000003">
    <property type="protein sequence ID" value="MBA2892259.1"/>
    <property type="molecule type" value="Genomic_DNA"/>
</dbReference>
<evidence type="ECO:0000313" key="3">
    <source>
        <dbReference type="EMBL" id="MBA2892259.1"/>
    </source>
</evidence>
<protein>
    <submittedName>
        <fullName evidence="3">Uncharacterized protein</fullName>
    </submittedName>
</protein>
<reference evidence="3 4" key="1">
    <citation type="submission" date="2020-07" db="EMBL/GenBank/DDBJ databases">
        <title>Genomic Encyclopedia of Type Strains, Phase IV (KMG-IV): sequencing the most valuable type-strain genomes for metagenomic binning, comparative biology and taxonomic classification.</title>
        <authorList>
            <person name="Goeker M."/>
        </authorList>
    </citation>
    <scope>NUCLEOTIDE SEQUENCE [LARGE SCALE GENOMIC DNA]</scope>
    <source>
        <strain evidence="3 4">DSM 45533</strain>
    </source>
</reference>
<feature type="coiled-coil region" evidence="1">
    <location>
        <begin position="157"/>
        <end position="198"/>
    </location>
</feature>
<sequence length="234" mass="26615">MRFWIFPVTVVVALFAIWLLIFLDVPLSTLLSLALGFVSLAWLVGLLIVPWNLYFGALRAVGGMAESRRRGIEIDAHHEEEARRIAQRMLRLAIVGHVLSAVVVGVISYFSGSQVGYYFAGFYLLSTLFRPAVAYFGHLRRRITSLSTSTTHPRDDVLTMRESVQRHEQELRRMAEENDHLRDEIAMLQGRVYDAERKVNGISQRFAETVNGMADNHEVITGLKAFIRLLRAEQ</sequence>
<gene>
    <name evidence="3" type="ORF">HNR30_003600</name>
</gene>
<dbReference type="AlphaFoldDB" id="A0A7W0CJK1"/>